<organism evidence="1 2">
    <name type="scientific">Asaia bogorensis</name>
    <dbReference type="NCBI Taxonomy" id="91915"/>
    <lineage>
        <taxon>Bacteria</taxon>
        <taxon>Pseudomonadati</taxon>
        <taxon>Pseudomonadota</taxon>
        <taxon>Alphaproteobacteria</taxon>
        <taxon>Acetobacterales</taxon>
        <taxon>Acetobacteraceae</taxon>
        <taxon>Asaia</taxon>
    </lineage>
</organism>
<reference evidence="1 2" key="2">
    <citation type="journal article" date="2014" name="PLoS ONE">
        <title>Evolution of mitochondria reconstructed from the energy metabolism of living bacteria.</title>
        <authorList>
            <person name="Degli Esposti M."/>
            <person name="Chouaia B."/>
            <person name="Comandatore F."/>
            <person name="Crotti E."/>
            <person name="Sassera D."/>
            <person name="Lievens P.M."/>
            <person name="Daffonchio D."/>
            <person name="Bandi C."/>
        </authorList>
    </citation>
    <scope>NUCLEOTIDE SEQUENCE [LARGE SCALE GENOMIC DNA]</scope>
    <source>
        <strain evidence="1 2">SF2.1</strain>
    </source>
</reference>
<sequence>MGAIYSAKDPSTVYSGSLAPYTGYGNSFMTAARFTMTGTVSTSF</sequence>
<comment type="caution">
    <text evidence="1">The sequence shown here is derived from an EMBL/GenBank/DDBJ whole genome shotgun (WGS) entry which is preliminary data.</text>
</comment>
<gene>
    <name evidence="1" type="ORF">ASAP_1981</name>
</gene>
<dbReference type="EMBL" id="CBLX010000013">
    <property type="protein sequence ID" value="CDG40026.1"/>
    <property type="molecule type" value="Genomic_DNA"/>
</dbReference>
<protein>
    <submittedName>
        <fullName evidence="1">TonB-dependent receptor</fullName>
    </submittedName>
</protein>
<dbReference type="Proteomes" id="UP000027583">
    <property type="component" value="Unassembled WGS sequence"/>
</dbReference>
<keyword evidence="1" id="KW-0675">Receptor</keyword>
<reference evidence="1 2" key="1">
    <citation type="journal article" date="2014" name="Genome Biol. Evol.">
        <title>Acetic acid bacteria genomes reveal functional traits for adaptation to life in insect guts.</title>
        <authorList>
            <person name="Chouaia B."/>
            <person name="Gaiarsa S."/>
            <person name="Crotti E."/>
            <person name="Comandatore F."/>
            <person name="Degli Esposti M."/>
            <person name="Ricci I."/>
            <person name="Alma A."/>
            <person name="Favia G."/>
            <person name="Bandi C."/>
            <person name="Daffonchio D."/>
        </authorList>
    </citation>
    <scope>NUCLEOTIDE SEQUENCE [LARGE SCALE GENOMIC DNA]</scope>
    <source>
        <strain evidence="1 2">SF2.1</strain>
    </source>
</reference>
<accession>A0A060QKM1</accession>
<evidence type="ECO:0000313" key="1">
    <source>
        <dbReference type="EMBL" id="CDG40026.1"/>
    </source>
</evidence>
<dbReference type="AlphaFoldDB" id="A0A060QKM1"/>
<evidence type="ECO:0000313" key="2">
    <source>
        <dbReference type="Proteomes" id="UP000027583"/>
    </source>
</evidence>
<proteinExistence type="predicted"/>
<name>A0A060QKM1_9PROT</name>
<dbReference type="eggNOG" id="COG4773">
    <property type="taxonomic scope" value="Bacteria"/>
</dbReference>